<keyword evidence="2" id="KW-1185">Reference proteome</keyword>
<name>A0A1I0SBH5_9BACT</name>
<accession>A0A1I0SBH5</accession>
<gene>
    <name evidence="1" type="ORF">SAMN04488122_5847</name>
</gene>
<dbReference type="OrthoDB" id="961030at2"/>
<dbReference type="Proteomes" id="UP000199310">
    <property type="component" value="Unassembled WGS sequence"/>
</dbReference>
<protein>
    <recommendedName>
        <fullName evidence="3">GrpE protein</fullName>
    </recommendedName>
</protein>
<dbReference type="AlphaFoldDB" id="A0A1I0SBH5"/>
<sequence>MDPLLTLHIRIINQVFELDKKTTAKPELLSLQRNIDRIKQHFEEAGYTILNPLGEPYRETRVDYEASITGDMAAEMEIVNVIKPVVYYTEGGQKSILQKGVVIAAAK</sequence>
<dbReference type="EMBL" id="FOJG01000002">
    <property type="protein sequence ID" value="SEW54012.1"/>
    <property type="molecule type" value="Genomic_DNA"/>
</dbReference>
<evidence type="ECO:0000313" key="2">
    <source>
        <dbReference type="Proteomes" id="UP000199310"/>
    </source>
</evidence>
<dbReference type="STRING" id="29529.SAMN04488122_5847"/>
<evidence type="ECO:0000313" key="1">
    <source>
        <dbReference type="EMBL" id="SEW54012.1"/>
    </source>
</evidence>
<dbReference type="RefSeq" id="WP_089901574.1">
    <property type="nucleotide sequence ID" value="NZ_FOJG01000002.1"/>
</dbReference>
<evidence type="ECO:0008006" key="3">
    <source>
        <dbReference type="Google" id="ProtNLM"/>
    </source>
</evidence>
<organism evidence="1 2">
    <name type="scientific">Chitinophaga arvensicola</name>
    <dbReference type="NCBI Taxonomy" id="29529"/>
    <lineage>
        <taxon>Bacteria</taxon>
        <taxon>Pseudomonadati</taxon>
        <taxon>Bacteroidota</taxon>
        <taxon>Chitinophagia</taxon>
        <taxon>Chitinophagales</taxon>
        <taxon>Chitinophagaceae</taxon>
        <taxon>Chitinophaga</taxon>
    </lineage>
</organism>
<reference evidence="2" key="1">
    <citation type="submission" date="2016-10" db="EMBL/GenBank/DDBJ databases">
        <authorList>
            <person name="Varghese N."/>
            <person name="Submissions S."/>
        </authorList>
    </citation>
    <scope>NUCLEOTIDE SEQUENCE [LARGE SCALE GENOMIC DNA]</scope>
    <source>
        <strain evidence="2">DSM 3695</strain>
    </source>
</reference>
<proteinExistence type="predicted"/>